<reference evidence="2" key="1">
    <citation type="journal article" date="2015" name="Nature">
        <title>Complex archaea that bridge the gap between prokaryotes and eukaryotes.</title>
        <authorList>
            <person name="Spang A."/>
            <person name="Saw J.H."/>
            <person name="Jorgensen S.L."/>
            <person name="Zaremba-Niedzwiedzka K."/>
            <person name="Martijn J."/>
            <person name="Lind A.E."/>
            <person name="van Eijk R."/>
            <person name="Schleper C."/>
            <person name="Guy L."/>
            <person name="Ettema T.J."/>
        </authorList>
    </citation>
    <scope>NUCLEOTIDE SEQUENCE</scope>
</reference>
<organism evidence="2">
    <name type="scientific">marine sediment metagenome</name>
    <dbReference type="NCBI Taxonomy" id="412755"/>
    <lineage>
        <taxon>unclassified sequences</taxon>
        <taxon>metagenomes</taxon>
        <taxon>ecological metagenomes</taxon>
    </lineage>
</organism>
<feature type="region of interest" description="Disordered" evidence="1">
    <location>
        <begin position="1"/>
        <end position="26"/>
    </location>
</feature>
<accession>A0A0F9FEH2</accession>
<dbReference type="EMBL" id="LAZR01030749">
    <property type="protein sequence ID" value="KKL55695.1"/>
    <property type="molecule type" value="Genomic_DNA"/>
</dbReference>
<feature type="non-terminal residue" evidence="2">
    <location>
        <position position="26"/>
    </location>
</feature>
<protein>
    <submittedName>
        <fullName evidence="2">Uncharacterized protein</fullName>
    </submittedName>
</protein>
<proteinExistence type="predicted"/>
<evidence type="ECO:0000313" key="2">
    <source>
        <dbReference type="EMBL" id="KKL55695.1"/>
    </source>
</evidence>
<feature type="compositionally biased region" description="Basic and acidic residues" evidence="1">
    <location>
        <begin position="9"/>
        <end position="26"/>
    </location>
</feature>
<dbReference type="AlphaFoldDB" id="A0A0F9FEH2"/>
<comment type="caution">
    <text evidence="2">The sequence shown here is derived from an EMBL/GenBank/DDBJ whole genome shotgun (WGS) entry which is preliminary data.</text>
</comment>
<name>A0A0F9FEH2_9ZZZZ</name>
<gene>
    <name evidence="2" type="ORF">LCGC14_2252800</name>
</gene>
<evidence type="ECO:0000256" key="1">
    <source>
        <dbReference type="SAM" id="MobiDB-lite"/>
    </source>
</evidence>
<sequence length="26" mass="3193">METLENEEKDNIEVEKLKLEQEKEML</sequence>